<comment type="catalytic activity">
    <reaction evidence="19">
        <text>L-threonyl-[protein] + ATP = O-phospho-L-threonyl-[protein] + ADP + H(+)</text>
        <dbReference type="Rhea" id="RHEA:46608"/>
        <dbReference type="Rhea" id="RHEA-COMP:11060"/>
        <dbReference type="Rhea" id="RHEA-COMP:11605"/>
        <dbReference type="ChEBI" id="CHEBI:15378"/>
        <dbReference type="ChEBI" id="CHEBI:30013"/>
        <dbReference type="ChEBI" id="CHEBI:30616"/>
        <dbReference type="ChEBI" id="CHEBI:61977"/>
        <dbReference type="ChEBI" id="CHEBI:456216"/>
        <dbReference type="EC" id="2.7.11.1"/>
    </reaction>
</comment>
<evidence type="ECO:0000256" key="18">
    <source>
        <dbReference type="ARBA" id="ARBA00023180"/>
    </source>
</evidence>
<evidence type="ECO:0000259" key="24">
    <source>
        <dbReference type="PROSITE" id="PS50011"/>
    </source>
</evidence>
<evidence type="ECO:0000256" key="2">
    <source>
        <dbReference type="ARBA" id="ARBA00004479"/>
    </source>
</evidence>
<keyword evidence="10 23" id="KW-0732">Signal</keyword>
<dbReference type="SMART" id="SM00369">
    <property type="entry name" value="LRR_TYP"/>
    <property type="match status" value="7"/>
</dbReference>
<evidence type="ECO:0000256" key="23">
    <source>
        <dbReference type="SAM" id="SignalP"/>
    </source>
</evidence>
<dbReference type="Proteomes" id="UP000233551">
    <property type="component" value="Unassembled WGS sequence"/>
</dbReference>
<dbReference type="Proteomes" id="UP000197138">
    <property type="component" value="Unassembled WGS sequence"/>
</dbReference>
<dbReference type="InterPro" id="IPR001245">
    <property type="entry name" value="Ser-Thr/Tyr_kinase_cat_dom"/>
</dbReference>
<evidence type="ECO:0000256" key="16">
    <source>
        <dbReference type="ARBA" id="ARBA00023136"/>
    </source>
</evidence>
<dbReference type="FunFam" id="3.80.10.10:FF:000288">
    <property type="entry name" value="LRR receptor-like serine/threonine-protein kinase EFR"/>
    <property type="match status" value="1"/>
</dbReference>
<feature type="transmembrane region" description="Helical" evidence="22">
    <location>
        <begin position="643"/>
        <end position="672"/>
    </location>
</feature>
<evidence type="ECO:0000256" key="11">
    <source>
        <dbReference type="ARBA" id="ARBA00022737"/>
    </source>
</evidence>
<keyword evidence="4" id="KW-1003">Cell membrane</keyword>
<name>A0A218XTL4_PUNGR</name>
<evidence type="ECO:0000256" key="19">
    <source>
        <dbReference type="ARBA" id="ARBA00047899"/>
    </source>
</evidence>
<dbReference type="InterPro" id="IPR000719">
    <property type="entry name" value="Prot_kinase_dom"/>
</dbReference>
<evidence type="ECO:0000313" key="28">
    <source>
        <dbReference type="Proteomes" id="UP000233551"/>
    </source>
</evidence>
<evidence type="ECO:0000256" key="9">
    <source>
        <dbReference type="ARBA" id="ARBA00022692"/>
    </source>
</evidence>
<accession>A0A218XTL4</accession>
<feature type="signal peptide" evidence="23">
    <location>
        <begin position="1"/>
        <end position="24"/>
    </location>
</feature>
<dbReference type="Pfam" id="PF07714">
    <property type="entry name" value="PK_Tyr_Ser-Thr"/>
    <property type="match status" value="1"/>
</dbReference>
<keyword evidence="5" id="KW-0723">Serine/threonine-protein kinase</keyword>
<keyword evidence="15 22" id="KW-1133">Transmembrane helix</keyword>
<dbReference type="Pfam" id="PF23598">
    <property type="entry name" value="LRR_14"/>
    <property type="match status" value="2"/>
</dbReference>
<dbReference type="PANTHER" id="PTHR48053">
    <property type="entry name" value="LEUCINE RICH REPEAT FAMILY PROTEIN, EXPRESSED"/>
    <property type="match status" value="1"/>
</dbReference>
<keyword evidence="9 22" id="KW-0812">Transmembrane</keyword>
<evidence type="ECO:0000256" key="21">
    <source>
        <dbReference type="PROSITE-ProRule" id="PRU10141"/>
    </source>
</evidence>
<evidence type="ECO:0000256" key="3">
    <source>
        <dbReference type="ARBA" id="ARBA00012513"/>
    </source>
</evidence>
<dbReference type="InterPro" id="IPR055414">
    <property type="entry name" value="LRR_R13L4/SHOC2-like"/>
</dbReference>
<dbReference type="FunFam" id="1.10.510.10:FF:000358">
    <property type="entry name" value="Putative leucine-rich repeat receptor-like serine/threonine-protein kinase"/>
    <property type="match status" value="1"/>
</dbReference>
<reference evidence="27" key="1">
    <citation type="journal article" date="2017" name="Plant J.">
        <title>The pomegranate (Punica granatum L.) genome and the genomics of punicalagin biosynthesis.</title>
        <authorList>
            <person name="Qin G."/>
            <person name="Xu C."/>
            <person name="Ming R."/>
            <person name="Tang H."/>
            <person name="Guyot R."/>
            <person name="Kramer E.M."/>
            <person name="Hu Y."/>
            <person name="Yi X."/>
            <person name="Qi Y."/>
            <person name="Xu X."/>
            <person name="Gao Z."/>
            <person name="Pan H."/>
            <person name="Jian J."/>
            <person name="Tian Y."/>
            <person name="Yue Z."/>
            <person name="Xu Y."/>
        </authorList>
    </citation>
    <scope>NUCLEOTIDE SEQUENCE [LARGE SCALE GENOMIC DNA]</scope>
    <source>
        <strain evidence="27">cv. Dabenzi</strain>
    </source>
</reference>
<keyword evidence="8" id="KW-0808">Transferase</keyword>
<dbReference type="SMART" id="SM00220">
    <property type="entry name" value="S_TKc"/>
    <property type="match status" value="1"/>
</dbReference>
<keyword evidence="6" id="KW-0597">Phosphoprotein</keyword>
<dbReference type="FunFam" id="3.80.10.10:FF:000095">
    <property type="entry name" value="LRR receptor-like serine/threonine-protein kinase GSO1"/>
    <property type="match status" value="1"/>
</dbReference>
<dbReference type="Pfam" id="PF08263">
    <property type="entry name" value="LRRNT_2"/>
    <property type="match status" value="1"/>
</dbReference>
<evidence type="ECO:0000256" key="17">
    <source>
        <dbReference type="ARBA" id="ARBA00023170"/>
    </source>
</evidence>
<comment type="catalytic activity">
    <reaction evidence="20">
        <text>L-seryl-[protein] + ATP = O-phospho-L-seryl-[protein] + ADP + H(+)</text>
        <dbReference type="Rhea" id="RHEA:17989"/>
        <dbReference type="Rhea" id="RHEA-COMP:9863"/>
        <dbReference type="Rhea" id="RHEA-COMP:11604"/>
        <dbReference type="ChEBI" id="CHEBI:15378"/>
        <dbReference type="ChEBI" id="CHEBI:29999"/>
        <dbReference type="ChEBI" id="CHEBI:30616"/>
        <dbReference type="ChEBI" id="CHEBI:83421"/>
        <dbReference type="ChEBI" id="CHEBI:456216"/>
        <dbReference type="EC" id="2.7.11.1"/>
    </reaction>
</comment>
<evidence type="ECO:0000256" key="22">
    <source>
        <dbReference type="SAM" id="Phobius"/>
    </source>
</evidence>
<keyword evidence="28" id="KW-1185">Reference proteome</keyword>
<dbReference type="InterPro" id="IPR003591">
    <property type="entry name" value="Leu-rich_rpt_typical-subtyp"/>
</dbReference>
<dbReference type="InterPro" id="IPR017441">
    <property type="entry name" value="Protein_kinase_ATP_BS"/>
</dbReference>
<dbReference type="STRING" id="22663.A0A218XTL4"/>
<evidence type="ECO:0000313" key="27">
    <source>
        <dbReference type="Proteomes" id="UP000197138"/>
    </source>
</evidence>
<keyword evidence="16 22" id="KW-0472">Membrane</keyword>
<protein>
    <recommendedName>
        <fullName evidence="3">non-specific serine/threonine protein kinase</fullName>
        <ecNumber evidence="3">2.7.11.1</ecNumber>
    </recommendedName>
</protein>
<evidence type="ECO:0000256" key="6">
    <source>
        <dbReference type="ARBA" id="ARBA00022553"/>
    </source>
</evidence>
<evidence type="ECO:0000256" key="10">
    <source>
        <dbReference type="ARBA" id="ARBA00022729"/>
    </source>
</evidence>
<evidence type="ECO:0000313" key="25">
    <source>
        <dbReference type="EMBL" id="OWM87996.1"/>
    </source>
</evidence>
<feature type="binding site" evidence="21">
    <location>
        <position position="736"/>
    </location>
    <ligand>
        <name>ATP</name>
        <dbReference type="ChEBI" id="CHEBI:30616"/>
    </ligand>
</feature>
<proteinExistence type="predicted"/>
<dbReference type="SUPFAM" id="SSF52058">
    <property type="entry name" value="L domain-like"/>
    <property type="match status" value="2"/>
</dbReference>
<dbReference type="InterPro" id="IPR013210">
    <property type="entry name" value="LRR_N_plant-typ"/>
</dbReference>
<keyword evidence="12 21" id="KW-0547">Nucleotide-binding</keyword>
<dbReference type="AlphaFoldDB" id="A0A218XTL4"/>
<reference evidence="25" key="2">
    <citation type="submission" date="2017-06" db="EMBL/GenBank/DDBJ databases">
        <title>The pomegranate genome and the genomics of punicalagin biosynthesis.</title>
        <authorList>
            <person name="Xu C."/>
        </authorList>
    </citation>
    <scope>NUCLEOTIDE SEQUENCE [LARGE SCALE GENOMIC DNA]</scope>
    <source>
        <tissue evidence="25">Fresh leaf</tissue>
    </source>
</reference>
<evidence type="ECO:0000256" key="5">
    <source>
        <dbReference type="ARBA" id="ARBA00022527"/>
    </source>
</evidence>
<dbReference type="FunFam" id="3.30.200.20:FF:000432">
    <property type="entry name" value="LRR receptor-like serine/threonine-protein kinase EFR"/>
    <property type="match status" value="1"/>
</dbReference>
<keyword evidence="14 21" id="KW-0067">ATP-binding</keyword>
<comment type="caution">
    <text evidence="25">The sequence shown here is derived from an EMBL/GenBank/DDBJ whole genome shotgun (WGS) entry which is preliminary data.</text>
</comment>
<dbReference type="Gene3D" id="3.80.10.10">
    <property type="entry name" value="Ribonuclease Inhibitor"/>
    <property type="match status" value="2"/>
</dbReference>
<evidence type="ECO:0000256" key="4">
    <source>
        <dbReference type="ARBA" id="ARBA00022475"/>
    </source>
</evidence>
<dbReference type="Gene3D" id="3.30.200.20">
    <property type="entry name" value="Phosphorylase Kinase, domain 1"/>
    <property type="match status" value="1"/>
</dbReference>
<dbReference type="GeneID" id="116194767"/>
<sequence length="1028" mass="111140">MAMFRTSFWVISFLVPSLFGFADCLTKGSDTDRSALLDFKSRMQDAPAEVFGSWNGTGDFCQWRGVTCGSKHRRVTVLDLQSIRLVGSIPPFIGNLSFLQKIHLQDNKFTGTIPSEIGFLHRLEVLELYNNSLTGNIPLGLANCSNLISISIAFNQLVGRIPDELGSLTKLEYISLAANYLTGPIPSSMGNLSSLNILSAAKNNFTGSIPDSLGQLRNIQRILLGMNNLTGPIPLSIFNQSTLTVLDLVYNNFHGGLTSDLFNTLPNLQDIGLGFNQISGPIPTSISNASNLVRFRAAVNQFSGAMPLLGRLIGLQVLTISSNNLGTGRDDDMNFLSSLINATQLQRVDFHNNQFGGSFPEAVSNFSTSLIDLSLGNNRISGKIPSEIGNLVNLQGLDMWGNEFTGAIPSDIGMLQQLVTLFFDSNRLSGDIPPSFGNLTLLTDLRLGNNLLQGEIPPSLGMLQNLNFLELSRNSLSGSIPIGIFSLSSLSIGLDLSQNNLTGTLPIELGKLKNLGVLDVSENKLSGDIPESLGSCISLEQVSLKGNNFQGDIPGSLSSLGGLQVLDISRNNLSGKIPQFLGSLKLLQVLNLSYNHFEGEVPIGGVFKNASAVFIRGNNELCGGSVELNLPKCISKETKRKRWGLALKLVVSIVPALLGVSLLALCLFLCLLNKKKKKKGPSSNSAETPLSALSYRSLLKATDGFSEECVIGVGAFGSVYKGIINEDESEKIIAVKVLNLLHRGAEKSFLAECKALRNIRHRNLIKVLTACSGIDSSGNDFKAIVYEYMPKGSLENWVHPTVEEERGDSAHGTRKQLSLHRRLNIAIDVASALDYLHHHCEAPTVHCDLKPSNILLDEEMVAHVGDFGLAKFILGPNEQVRTPQSSSVGIRGSTGYVAPEYGMGTAASTSGDVYSYGILLLELFTGKRPIDNLFDENMDLHAFAEKALSGKVKEIADPVLVEEMLQTDEPIKTEACLASVFRIGVACSAKVPNDRMNIGDVVVELTSLRSRIIPRTRGHINVEALNNV</sequence>
<comment type="subcellular location">
    <subcellularLocation>
        <location evidence="1">Cell membrane</location>
        <topology evidence="1">Single-pass membrane protein</topology>
    </subcellularLocation>
    <subcellularLocation>
        <location evidence="2">Membrane</location>
        <topology evidence="2">Single-pass type I membrane protein</topology>
    </subcellularLocation>
</comment>
<dbReference type="GO" id="GO:0004674">
    <property type="term" value="F:protein serine/threonine kinase activity"/>
    <property type="evidence" value="ECO:0007669"/>
    <property type="project" value="UniProtKB-KW"/>
</dbReference>
<dbReference type="Pfam" id="PF13855">
    <property type="entry name" value="LRR_8"/>
    <property type="match status" value="1"/>
</dbReference>
<keyword evidence="17" id="KW-0675">Receptor</keyword>
<evidence type="ECO:0000256" key="1">
    <source>
        <dbReference type="ARBA" id="ARBA00004162"/>
    </source>
</evidence>
<dbReference type="Pfam" id="PF00560">
    <property type="entry name" value="LRR_1"/>
    <property type="match status" value="2"/>
</dbReference>
<evidence type="ECO:0000256" key="12">
    <source>
        <dbReference type="ARBA" id="ARBA00022741"/>
    </source>
</evidence>
<dbReference type="OrthoDB" id="676979at2759"/>
<keyword evidence="18" id="KW-0325">Glycoprotein</keyword>
<dbReference type="InterPro" id="IPR001611">
    <property type="entry name" value="Leu-rich_rpt"/>
</dbReference>
<keyword evidence="7" id="KW-0433">Leucine-rich repeat</keyword>
<dbReference type="SUPFAM" id="SSF56112">
    <property type="entry name" value="Protein kinase-like (PK-like)"/>
    <property type="match status" value="1"/>
</dbReference>
<evidence type="ECO:0000256" key="7">
    <source>
        <dbReference type="ARBA" id="ARBA00022614"/>
    </source>
</evidence>
<dbReference type="PROSITE" id="PS50011">
    <property type="entry name" value="PROTEIN_KINASE_DOM"/>
    <property type="match status" value="1"/>
</dbReference>
<keyword evidence="13" id="KW-0418">Kinase</keyword>
<dbReference type="EMBL" id="PGOL01002298">
    <property type="protein sequence ID" value="PKI48985.1"/>
    <property type="molecule type" value="Genomic_DNA"/>
</dbReference>
<evidence type="ECO:0000256" key="8">
    <source>
        <dbReference type="ARBA" id="ARBA00022679"/>
    </source>
</evidence>
<dbReference type="PANTHER" id="PTHR48053:SF37">
    <property type="entry name" value="LEUCINE-RICH REPEAT PROTEIN KINASE FAMILY PROTEIN"/>
    <property type="match status" value="1"/>
</dbReference>
<feature type="domain" description="Protein kinase" evidence="24">
    <location>
        <begin position="705"/>
        <end position="1008"/>
    </location>
</feature>
<keyword evidence="11" id="KW-0677">Repeat</keyword>
<feature type="chain" id="PRO_5014072067" description="non-specific serine/threonine protein kinase" evidence="23">
    <location>
        <begin position="25"/>
        <end position="1028"/>
    </location>
</feature>
<gene>
    <name evidence="25" type="ORF">CDL15_Pgr000413</name>
    <name evidence="26" type="ORF">CRG98_030572</name>
</gene>
<reference evidence="26 28" key="3">
    <citation type="submission" date="2017-11" db="EMBL/GenBank/DDBJ databases">
        <title>De-novo sequencing of pomegranate (Punica granatum L.) genome.</title>
        <authorList>
            <person name="Akparov Z."/>
            <person name="Amiraslanov A."/>
            <person name="Hajiyeva S."/>
            <person name="Abbasov M."/>
            <person name="Kaur K."/>
            <person name="Hamwieh A."/>
            <person name="Solovyev V."/>
            <person name="Salamov A."/>
            <person name="Braich B."/>
            <person name="Kosarev P."/>
            <person name="Mahmoud A."/>
            <person name="Hajiyev E."/>
            <person name="Babayeva S."/>
            <person name="Izzatullayeva V."/>
            <person name="Mammadov A."/>
            <person name="Mammadov A."/>
            <person name="Sharifova S."/>
            <person name="Ojaghi J."/>
            <person name="Eynullazada K."/>
            <person name="Bayramov B."/>
            <person name="Abdulazimova A."/>
            <person name="Shahmuradov I."/>
        </authorList>
    </citation>
    <scope>NUCLEOTIDE SEQUENCE [LARGE SCALE GENOMIC DNA]</scope>
    <source>
        <strain evidence="26">AG2017</strain>
        <strain evidence="28">cv. AG2017</strain>
        <tissue evidence="26">Leaf</tissue>
    </source>
</reference>
<evidence type="ECO:0000256" key="13">
    <source>
        <dbReference type="ARBA" id="ARBA00022777"/>
    </source>
</evidence>
<dbReference type="Gene3D" id="1.10.510.10">
    <property type="entry name" value="Transferase(Phosphotransferase) domain 1"/>
    <property type="match status" value="1"/>
</dbReference>
<dbReference type="EMBL" id="MTKT01000801">
    <property type="protein sequence ID" value="OWM87996.1"/>
    <property type="molecule type" value="Genomic_DNA"/>
</dbReference>
<evidence type="ECO:0000256" key="14">
    <source>
        <dbReference type="ARBA" id="ARBA00022840"/>
    </source>
</evidence>
<evidence type="ECO:0000256" key="15">
    <source>
        <dbReference type="ARBA" id="ARBA00022989"/>
    </source>
</evidence>
<dbReference type="GO" id="GO:0005524">
    <property type="term" value="F:ATP binding"/>
    <property type="evidence" value="ECO:0007669"/>
    <property type="project" value="UniProtKB-UniRule"/>
</dbReference>
<organism evidence="25 27">
    <name type="scientific">Punica granatum</name>
    <name type="common">Pomegranate</name>
    <dbReference type="NCBI Taxonomy" id="22663"/>
    <lineage>
        <taxon>Eukaryota</taxon>
        <taxon>Viridiplantae</taxon>
        <taxon>Streptophyta</taxon>
        <taxon>Embryophyta</taxon>
        <taxon>Tracheophyta</taxon>
        <taxon>Spermatophyta</taxon>
        <taxon>Magnoliopsida</taxon>
        <taxon>eudicotyledons</taxon>
        <taxon>Gunneridae</taxon>
        <taxon>Pentapetalae</taxon>
        <taxon>rosids</taxon>
        <taxon>malvids</taxon>
        <taxon>Myrtales</taxon>
        <taxon>Lythraceae</taxon>
        <taxon>Punica</taxon>
    </lineage>
</organism>
<evidence type="ECO:0000313" key="26">
    <source>
        <dbReference type="EMBL" id="PKI48985.1"/>
    </source>
</evidence>
<dbReference type="EC" id="2.7.11.1" evidence="3"/>
<dbReference type="PROSITE" id="PS00107">
    <property type="entry name" value="PROTEIN_KINASE_ATP"/>
    <property type="match status" value="1"/>
</dbReference>
<dbReference type="InterPro" id="IPR011009">
    <property type="entry name" value="Kinase-like_dom_sf"/>
</dbReference>
<dbReference type="GO" id="GO:0005886">
    <property type="term" value="C:plasma membrane"/>
    <property type="evidence" value="ECO:0007669"/>
    <property type="project" value="UniProtKB-SubCell"/>
</dbReference>
<dbReference type="InterPro" id="IPR032675">
    <property type="entry name" value="LRR_dom_sf"/>
</dbReference>
<evidence type="ECO:0000256" key="20">
    <source>
        <dbReference type="ARBA" id="ARBA00048679"/>
    </source>
</evidence>
<dbReference type="InterPro" id="IPR051716">
    <property type="entry name" value="Plant_RL_S/T_kinase"/>
</dbReference>